<dbReference type="AlphaFoldDB" id="A0A7W9NKU0"/>
<gene>
    <name evidence="7" type="ORF">BJ998_007571</name>
</gene>
<comment type="subcellular location">
    <subcellularLocation>
        <location evidence="1">Membrane</location>
        <topology evidence="1">Multi-pass membrane protein</topology>
    </subcellularLocation>
</comment>
<dbReference type="PANTHER" id="PTHR43229">
    <property type="entry name" value="NODULATION PROTEIN J"/>
    <property type="match status" value="1"/>
</dbReference>
<dbReference type="EMBL" id="JACHIR010000001">
    <property type="protein sequence ID" value="MBB5896375.1"/>
    <property type="molecule type" value="Genomic_DNA"/>
</dbReference>
<comment type="caution">
    <text evidence="7">The sequence shown here is derived from an EMBL/GenBank/DDBJ whole genome shotgun (WGS) entry which is preliminary data.</text>
</comment>
<name>A0A7W9NKU0_9PSEU</name>
<feature type="transmembrane region" description="Helical" evidence="5">
    <location>
        <begin position="228"/>
        <end position="251"/>
    </location>
</feature>
<evidence type="ECO:0000256" key="5">
    <source>
        <dbReference type="SAM" id="Phobius"/>
    </source>
</evidence>
<evidence type="ECO:0000259" key="6">
    <source>
        <dbReference type="Pfam" id="PF01061"/>
    </source>
</evidence>
<dbReference type="GO" id="GO:0140359">
    <property type="term" value="F:ABC-type transporter activity"/>
    <property type="evidence" value="ECO:0007669"/>
    <property type="project" value="InterPro"/>
</dbReference>
<dbReference type="GO" id="GO:0016020">
    <property type="term" value="C:membrane"/>
    <property type="evidence" value="ECO:0007669"/>
    <property type="project" value="UniProtKB-SubCell"/>
</dbReference>
<organism evidence="7 8">
    <name type="scientific">Kutzneria kofuensis</name>
    <dbReference type="NCBI Taxonomy" id="103725"/>
    <lineage>
        <taxon>Bacteria</taxon>
        <taxon>Bacillati</taxon>
        <taxon>Actinomycetota</taxon>
        <taxon>Actinomycetes</taxon>
        <taxon>Pseudonocardiales</taxon>
        <taxon>Pseudonocardiaceae</taxon>
        <taxon>Kutzneria</taxon>
    </lineage>
</organism>
<proteinExistence type="predicted"/>
<dbReference type="PANTHER" id="PTHR43229:SF2">
    <property type="entry name" value="NODULATION PROTEIN J"/>
    <property type="match status" value="1"/>
</dbReference>
<dbReference type="InterPro" id="IPR013525">
    <property type="entry name" value="ABC2_TM"/>
</dbReference>
<protein>
    <submittedName>
        <fullName evidence="7">ABC-2 type transport system permease protein</fullName>
    </submittedName>
</protein>
<keyword evidence="4 5" id="KW-0472">Membrane</keyword>
<dbReference type="RefSeq" id="WP_184868042.1">
    <property type="nucleotide sequence ID" value="NZ_BAAAWY010000101.1"/>
</dbReference>
<evidence type="ECO:0000256" key="2">
    <source>
        <dbReference type="ARBA" id="ARBA00022692"/>
    </source>
</evidence>
<feature type="transmembrane region" description="Helical" evidence="5">
    <location>
        <begin position="179"/>
        <end position="197"/>
    </location>
</feature>
<accession>A0A7W9NKU0</accession>
<feature type="transmembrane region" description="Helical" evidence="5">
    <location>
        <begin position="115"/>
        <end position="132"/>
    </location>
</feature>
<dbReference type="Proteomes" id="UP000585638">
    <property type="component" value="Unassembled WGS sequence"/>
</dbReference>
<reference evidence="7 8" key="1">
    <citation type="submission" date="2020-08" db="EMBL/GenBank/DDBJ databases">
        <title>Sequencing the genomes of 1000 actinobacteria strains.</title>
        <authorList>
            <person name="Klenk H.-P."/>
        </authorList>
    </citation>
    <scope>NUCLEOTIDE SEQUENCE [LARGE SCALE GENOMIC DNA]</scope>
    <source>
        <strain evidence="7 8">DSM 43851</strain>
    </source>
</reference>
<dbReference type="Pfam" id="PF01061">
    <property type="entry name" value="ABC2_membrane"/>
    <property type="match status" value="1"/>
</dbReference>
<feature type="transmembrane region" description="Helical" evidence="5">
    <location>
        <begin position="62"/>
        <end position="85"/>
    </location>
</feature>
<feature type="transmembrane region" description="Helical" evidence="5">
    <location>
        <begin position="144"/>
        <end position="167"/>
    </location>
</feature>
<sequence length="268" mass="28041">MTSPVAAAARVGRRALLIGFADFRSNHTAAEWLGGWALRLVFQVVFFASAGLLVGGDETVRYMAVGNALAVGVIESATSVLALGWERASGRLALMMATPGNHVAALLARQGSAPFQGLLSSTVVFLVVWGLFRLPVPGPSALLLLPVALLTFVSVYCYGLLIGVVVIRRPSAGWAALNVSYLLLMTFCGVNVAPGFWPGPITTVAQVLPVTHGIEAFRGLLAGRPLPWVAAQSGLELLVAMGWLAAAVLVLRAKLVADRRAGTLDFGG</sequence>
<keyword evidence="8" id="KW-1185">Reference proteome</keyword>
<keyword evidence="2 5" id="KW-0812">Transmembrane</keyword>
<evidence type="ECO:0000256" key="3">
    <source>
        <dbReference type="ARBA" id="ARBA00022989"/>
    </source>
</evidence>
<evidence type="ECO:0000256" key="4">
    <source>
        <dbReference type="ARBA" id="ARBA00023136"/>
    </source>
</evidence>
<evidence type="ECO:0000313" key="8">
    <source>
        <dbReference type="Proteomes" id="UP000585638"/>
    </source>
</evidence>
<feature type="domain" description="ABC-2 type transporter transmembrane" evidence="6">
    <location>
        <begin position="37"/>
        <end position="220"/>
    </location>
</feature>
<keyword evidence="3 5" id="KW-1133">Transmembrane helix</keyword>
<dbReference type="InterPro" id="IPR051784">
    <property type="entry name" value="Nod_factor_ABC_transporter"/>
</dbReference>
<evidence type="ECO:0000313" key="7">
    <source>
        <dbReference type="EMBL" id="MBB5896375.1"/>
    </source>
</evidence>
<evidence type="ECO:0000256" key="1">
    <source>
        <dbReference type="ARBA" id="ARBA00004141"/>
    </source>
</evidence>
<feature type="transmembrane region" description="Helical" evidence="5">
    <location>
        <begin position="36"/>
        <end position="55"/>
    </location>
</feature>